<proteinExistence type="predicted"/>
<name>A0A165WJM2_9AGAM</name>
<evidence type="ECO:0000313" key="2">
    <source>
        <dbReference type="Proteomes" id="UP000076532"/>
    </source>
</evidence>
<protein>
    <submittedName>
        <fullName evidence="1">Uncharacterized protein</fullName>
    </submittedName>
</protein>
<dbReference type="EMBL" id="KV417743">
    <property type="protein sequence ID" value="KZP07689.1"/>
    <property type="molecule type" value="Genomic_DNA"/>
</dbReference>
<evidence type="ECO:0000313" key="1">
    <source>
        <dbReference type="EMBL" id="KZP07689.1"/>
    </source>
</evidence>
<dbReference type="Proteomes" id="UP000076532">
    <property type="component" value="Unassembled WGS sequence"/>
</dbReference>
<keyword evidence="2" id="KW-1185">Reference proteome</keyword>
<reference evidence="1 2" key="1">
    <citation type="journal article" date="2016" name="Mol. Biol. Evol.">
        <title>Comparative Genomics of Early-Diverging Mushroom-Forming Fungi Provides Insights into the Origins of Lignocellulose Decay Capabilities.</title>
        <authorList>
            <person name="Nagy L.G."/>
            <person name="Riley R."/>
            <person name="Tritt A."/>
            <person name="Adam C."/>
            <person name="Daum C."/>
            <person name="Floudas D."/>
            <person name="Sun H."/>
            <person name="Yadav J.S."/>
            <person name="Pangilinan J."/>
            <person name="Larsson K.H."/>
            <person name="Matsuura K."/>
            <person name="Barry K."/>
            <person name="Labutti K."/>
            <person name="Kuo R."/>
            <person name="Ohm R.A."/>
            <person name="Bhattacharya S.S."/>
            <person name="Shirouzu T."/>
            <person name="Yoshinaga Y."/>
            <person name="Martin F.M."/>
            <person name="Grigoriev I.V."/>
            <person name="Hibbett D.S."/>
        </authorList>
    </citation>
    <scope>NUCLEOTIDE SEQUENCE [LARGE SCALE GENOMIC DNA]</scope>
    <source>
        <strain evidence="1 2">CBS 109695</strain>
    </source>
</reference>
<gene>
    <name evidence="1" type="ORF">FIBSPDRAFT_875283</name>
</gene>
<feature type="non-terminal residue" evidence="1">
    <location>
        <position position="1"/>
    </location>
</feature>
<organism evidence="1 2">
    <name type="scientific">Athelia psychrophila</name>
    <dbReference type="NCBI Taxonomy" id="1759441"/>
    <lineage>
        <taxon>Eukaryota</taxon>
        <taxon>Fungi</taxon>
        <taxon>Dikarya</taxon>
        <taxon>Basidiomycota</taxon>
        <taxon>Agaricomycotina</taxon>
        <taxon>Agaricomycetes</taxon>
        <taxon>Agaricomycetidae</taxon>
        <taxon>Atheliales</taxon>
        <taxon>Atheliaceae</taxon>
        <taxon>Athelia</taxon>
    </lineage>
</organism>
<dbReference type="AlphaFoldDB" id="A0A165WJM2"/>
<accession>A0A165WJM2</accession>
<sequence>ISSATSTPDCCSTYAGITRAGGPRHVPPWAPRPDTGECLLLTSHVAPPWLHSCCISSALGLESIASIANVPSRSSCHVSILGLVWILCS</sequence>